<keyword evidence="3" id="KW-1185">Reference proteome</keyword>
<accession>A0A0M0KVW4</accession>
<evidence type="ECO:0000313" key="2">
    <source>
        <dbReference type="EMBL" id="KOO42782.1"/>
    </source>
</evidence>
<evidence type="ECO:0000313" key="3">
    <source>
        <dbReference type="Proteomes" id="UP000037558"/>
    </source>
</evidence>
<dbReference type="PATRIC" id="fig|284581.3.peg.2841"/>
<dbReference type="InterPro" id="IPR036237">
    <property type="entry name" value="Xyl_isomerase-like_sf"/>
</dbReference>
<protein>
    <submittedName>
        <fullName evidence="2">Xylose isomerase</fullName>
    </submittedName>
</protein>
<gene>
    <name evidence="2" type="ORF">AMD01_16695</name>
</gene>
<dbReference type="SUPFAM" id="SSF51658">
    <property type="entry name" value="Xylose isomerase-like"/>
    <property type="match status" value="1"/>
</dbReference>
<keyword evidence="2" id="KW-0413">Isomerase</keyword>
<dbReference type="InterPro" id="IPR013022">
    <property type="entry name" value="Xyl_isomerase-like_TIM-brl"/>
</dbReference>
<feature type="domain" description="Xylose isomerase-like TIM barrel" evidence="1">
    <location>
        <begin position="26"/>
        <end position="247"/>
    </location>
</feature>
<dbReference type="RefSeq" id="WP_053402581.1">
    <property type="nucleotide sequence ID" value="NZ_LILC01000023.1"/>
</dbReference>
<sequence>MNTIPVAVQLYTLRNETEKDFIGTLKSVAEMGYDGVEFAGYGDLQPQEVKKVLDDLGLKAASSHVPLSYIKEKIDELIETQVTIGSKHIVCPYLMPEERTEQHYKELISVLNTAGEKCAKNDITLSYHNHDFELQLLSNGKTALQTILEETNPQWVKAELDVYWLTYAGEDPVEWLKKYDSRTPLVHLKDMTTDGNREFAELGTGGVNLESILSQGAQSMVEWWIVEQDVCKQSPLASVKQSLAYLQQRK</sequence>
<dbReference type="OrthoDB" id="9798407at2"/>
<dbReference type="InterPro" id="IPR050312">
    <property type="entry name" value="IolE/XylAMocC-like"/>
</dbReference>
<dbReference type="Gene3D" id="3.20.20.150">
    <property type="entry name" value="Divalent-metal-dependent TIM barrel enzymes"/>
    <property type="match status" value="1"/>
</dbReference>
<reference evidence="3" key="1">
    <citation type="submission" date="2015-08" db="EMBL/GenBank/DDBJ databases">
        <title>Fjat-14210 dsm16467.</title>
        <authorList>
            <person name="Liu B."/>
            <person name="Wang J."/>
            <person name="Zhu Y."/>
            <person name="Liu G."/>
            <person name="Chen Q."/>
            <person name="Chen Z."/>
            <person name="Lan J."/>
            <person name="Che J."/>
            <person name="Ge C."/>
            <person name="Shi H."/>
            <person name="Pan Z."/>
            <person name="Liu X."/>
        </authorList>
    </citation>
    <scope>NUCLEOTIDE SEQUENCE [LARGE SCALE GENOMIC DNA]</scope>
    <source>
        <strain evidence="3">DSM 16467</strain>
    </source>
</reference>
<dbReference type="EMBL" id="LILC01000023">
    <property type="protein sequence ID" value="KOO42782.1"/>
    <property type="molecule type" value="Genomic_DNA"/>
</dbReference>
<dbReference type="Pfam" id="PF01261">
    <property type="entry name" value="AP_endonuc_2"/>
    <property type="match status" value="1"/>
</dbReference>
<dbReference type="STRING" id="284581.AMD01_16695"/>
<name>A0A0M0KVW4_9BACI</name>
<comment type="caution">
    <text evidence="2">The sequence shown here is derived from an EMBL/GenBank/DDBJ whole genome shotgun (WGS) entry which is preliminary data.</text>
</comment>
<dbReference type="PANTHER" id="PTHR12110">
    <property type="entry name" value="HYDROXYPYRUVATE ISOMERASE"/>
    <property type="match status" value="1"/>
</dbReference>
<dbReference type="GO" id="GO:0016853">
    <property type="term" value="F:isomerase activity"/>
    <property type="evidence" value="ECO:0007669"/>
    <property type="project" value="UniProtKB-KW"/>
</dbReference>
<evidence type="ECO:0000259" key="1">
    <source>
        <dbReference type="Pfam" id="PF01261"/>
    </source>
</evidence>
<dbReference type="AlphaFoldDB" id="A0A0M0KVW4"/>
<dbReference type="PANTHER" id="PTHR12110:SF41">
    <property type="entry name" value="INOSOSE DEHYDRATASE"/>
    <property type="match status" value="1"/>
</dbReference>
<dbReference type="Proteomes" id="UP000037558">
    <property type="component" value="Unassembled WGS sequence"/>
</dbReference>
<organism evidence="2 3">
    <name type="scientific">Priestia koreensis</name>
    <dbReference type="NCBI Taxonomy" id="284581"/>
    <lineage>
        <taxon>Bacteria</taxon>
        <taxon>Bacillati</taxon>
        <taxon>Bacillota</taxon>
        <taxon>Bacilli</taxon>
        <taxon>Bacillales</taxon>
        <taxon>Bacillaceae</taxon>
        <taxon>Priestia</taxon>
    </lineage>
</organism>
<proteinExistence type="predicted"/>